<dbReference type="Gene3D" id="1.10.150.130">
    <property type="match status" value="1"/>
</dbReference>
<keyword evidence="1" id="KW-0238">DNA-binding</keyword>
<dbReference type="AlphaFoldDB" id="A0A1Q9C6S9"/>
<keyword evidence="3" id="KW-1185">Reference proteome</keyword>
<dbReference type="InterPro" id="IPR010998">
    <property type="entry name" value="Integrase_recombinase_N"/>
</dbReference>
<dbReference type="GO" id="GO:0003677">
    <property type="term" value="F:DNA binding"/>
    <property type="evidence" value="ECO:0007669"/>
    <property type="project" value="UniProtKB-KW"/>
</dbReference>
<dbReference type="EMBL" id="LSRX01001586">
    <property type="protein sequence ID" value="OLP78621.1"/>
    <property type="molecule type" value="Genomic_DNA"/>
</dbReference>
<gene>
    <name evidence="2" type="ORF">AK812_SmicGene41182</name>
</gene>
<comment type="caution">
    <text evidence="2">The sequence shown here is derived from an EMBL/GenBank/DDBJ whole genome shotgun (WGS) entry which is preliminary data.</text>
</comment>
<organism evidence="2 3">
    <name type="scientific">Symbiodinium microadriaticum</name>
    <name type="common">Dinoflagellate</name>
    <name type="synonym">Zooxanthella microadriatica</name>
    <dbReference type="NCBI Taxonomy" id="2951"/>
    <lineage>
        <taxon>Eukaryota</taxon>
        <taxon>Sar</taxon>
        <taxon>Alveolata</taxon>
        <taxon>Dinophyceae</taxon>
        <taxon>Suessiales</taxon>
        <taxon>Symbiodiniaceae</taxon>
        <taxon>Symbiodinium</taxon>
    </lineage>
</organism>
<dbReference type="SUPFAM" id="SSF47823">
    <property type="entry name" value="lambda integrase-like, N-terminal domain"/>
    <property type="match status" value="1"/>
</dbReference>
<dbReference type="OrthoDB" id="415846at2759"/>
<evidence type="ECO:0000256" key="1">
    <source>
        <dbReference type="ARBA" id="ARBA00023125"/>
    </source>
</evidence>
<reference evidence="2 3" key="1">
    <citation type="submission" date="2016-02" db="EMBL/GenBank/DDBJ databases">
        <title>Genome analysis of coral dinoflagellate symbionts highlights evolutionary adaptations to a symbiotic lifestyle.</title>
        <authorList>
            <person name="Aranda M."/>
            <person name="Li Y."/>
            <person name="Liew Y.J."/>
            <person name="Baumgarten S."/>
            <person name="Simakov O."/>
            <person name="Wilson M."/>
            <person name="Piel J."/>
            <person name="Ashoor H."/>
            <person name="Bougouffa S."/>
            <person name="Bajic V.B."/>
            <person name="Ryu T."/>
            <person name="Ravasi T."/>
            <person name="Bayer T."/>
            <person name="Micklem G."/>
            <person name="Kim H."/>
            <person name="Bhak J."/>
            <person name="Lajeunesse T.C."/>
            <person name="Voolstra C.R."/>
        </authorList>
    </citation>
    <scope>NUCLEOTIDE SEQUENCE [LARGE SCALE GENOMIC DNA]</scope>
    <source>
        <strain evidence="2 3">CCMP2467</strain>
    </source>
</reference>
<accession>A0A1Q9C6S9</accession>
<name>A0A1Q9C6S9_SYMMI</name>
<dbReference type="OMA" id="PHIDCAS"/>
<protein>
    <submittedName>
        <fullName evidence="2">Uncharacterized protein</fullName>
    </submittedName>
</protein>
<dbReference type="Proteomes" id="UP000186817">
    <property type="component" value="Unassembled WGS sequence"/>
</dbReference>
<evidence type="ECO:0000313" key="3">
    <source>
        <dbReference type="Proteomes" id="UP000186817"/>
    </source>
</evidence>
<evidence type="ECO:0000313" key="2">
    <source>
        <dbReference type="EMBL" id="OLP78621.1"/>
    </source>
</evidence>
<proteinExistence type="predicted"/>
<sequence length="825" mass="90774">MLEPPNGIEMAGSVGDLAADDITGSAAVRSGQVTVDSRECNKKSKKTCAQERALQREMMHMEAALNDGESVLPQFHCIEPRRMEGKKMPGEHVAAGCLTNALRACTDRHFKFSNTIGNVIKKGKAAPDSPRPTAPVAEDLDQNQVVVDIAAEMHQVSEEAPSVGSQFPEAEVLDCACLDDEDRAALLSPHIDCASDLAHCVCVLKCLQARVSDLARLRRKRRAAMDRALQSCAIFKRAQATVSGGVASARPVGSLQWLLSSSGARKRKAPAWPSARVLPAGSRAAVELEQTQRWRLKFAQILIDANAPALVDVAESKDLQQCAVRLAGSSRFRTLKKHVQMWHRFVKWLSAAYDSTWPTRPCMILDFLEDLAAQPCGKSVPDAFMSTLAYMEKAAGVPGTDLLCAHPLVKKSAAQISAQLESEAPPPRKARPQPLLLLIALELWVVKGDAPRFSRALAWAKLVKFWSSCRSDDLAGLIPSSMTLDRRGLSAVLRRTKTTGPGKRVKWLPIFVDREASFSGAPWLEVGFHLWQQDGMNFDRDYLIPLPSADGQSCRRCMADYPAVSALSMLLYKELPLPVLTQQGWTLSDQSLLVTASACRAWSEHSERCWLTSVAALLGVTREQRDFLGRWRVVVCSDEYVRTAQHIVSRLQRRIVSCVLEDSEWSIRDIGLRDLELHLQACGESRVDVSQQLELLRPPTSAWRQGVPLSQGGLPLVHNDATDLPENLLQPEVDVAAVGDPEVAEVGEEAVAKYFVCITKNRRLRRLHRWGGCGTVPMHNTLNFEAFDDLEGVVYDAACKHCWKDGVVAESSSSSSESTDDDLVT</sequence>